<sequence>MASEAEPGQRARRSGGEQGGSAVGVARGVQRERRARQGPLRARAVQSRNRWESRPGDLAGLGGQGGRVYIPIRRRSSWRTGRR</sequence>
<evidence type="ECO:0000313" key="3">
    <source>
        <dbReference type="Proteomes" id="UP000053447"/>
    </source>
</evidence>
<dbReference type="VEuPathDB" id="FungiDB:T551_01731"/>
<proteinExistence type="predicted"/>
<comment type="caution">
    <text evidence="2">The sequence shown here is derived from an EMBL/GenBank/DDBJ whole genome shotgun (WGS) entry which is preliminary data.</text>
</comment>
<dbReference type="Proteomes" id="UP000053447">
    <property type="component" value="Unassembled WGS sequence"/>
</dbReference>
<keyword evidence="3" id="KW-1185">Reference proteome</keyword>
<dbReference type="AlphaFoldDB" id="A0A0W4ZQ14"/>
<dbReference type="EMBL" id="LFWA01000007">
    <property type="protein sequence ID" value="KTW30448.1"/>
    <property type="molecule type" value="Genomic_DNA"/>
</dbReference>
<feature type="region of interest" description="Disordered" evidence="1">
    <location>
        <begin position="1"/>
        <end position="66"/>
    </location>
</feature>
<evidence type="ECO:0000313" key="2">
    <source>
        <dbReference type="EMBL" id="KTW30448.1"/>
    </source>
</evidence>
<reference evidence="3" key="1">
    <citation type="journal article" date="2016" name="Nat. Commun.">
        <title>Genome analysis of three Pneumocystis species reveals adaptation mechanisms to life exclusively in mammalian hosts.</title>
        <authorList>
            <person name="Ma L."/>
            <person name="Chen Z."/>
            <person name="Huang D.W."/>
            <person name="Kutty G."/>
            <person name="Ishihara M."/>
            <person name="Wang H."/>
            <person name="Abouelleil A."/>
            <person name="Bishop L."/>
            <person name="Davey E."/>
            <person name="Deng R."/>
            <person name="Deng X."/>
            <person name="Fan L."/>
            <person name="Fantoni G."/>
            <person name="Fitzgerald M."/>
            <person name="Gogineni E."/>
            <person name="Goldberg J.M."/>
            <person name="Handley G."/>
            <person name="Hu X."/>
            <person name="Huber C."/>
            <person name="Jiao X."/>
            <person name="Jones K."/>
            <person name="Levin J.Z."/>
            <person name="Liu Y."/>
            <person name="Macdonald P."/>
            <person name="Melnikov A."/>
            <person name="Raley C."/>
            <person name="Sassi M."/>
            <person name="Sherman B.T."/>
            <person name="Song X."/>
            <person name="Sykes S."/>
            <person name="Tran B."/>
            <person name="Walsh L."/>
            <person name="Xia Y."/>
            <person name="Yang J."/>
            <person name="Young S."/>
            <person name="Zeng Q."/>
            <person name="Zheng X."/>
            <person name="Stephens R."/>
            <person name="Nusbaum C."/>
            <person name="Birren B.W."/>
            <person name="Azadi P."/>
            <person name="Lempicki R.A."/>
            <person name="Cuomo C.A."/>
            <person name="Kovacs J.A."/>
        </authorList>
    </citation>
    <scope>NUCLEOTIDE SEQUENCE [LARGE SCALE GENOMIC DNA]</scope>
    <source>
        <strain evidence="3">RU7</strain>
    </source>
</reference>
<organism evidence="2 3">
    <name type="scientific">Pneumocystis jirovecii (strain RU7)</name>
    <name type="common">Human pneumocystis pneumonia agent</name>
    <dbReference type="NCBI Taxonomy" id="1408657"/>
    <lineage>
        <taxon>Eukaryota</taxon>
        <taxon>Fungi</taxon>
        <taxon>Dikarya</taxon>
        <taxon>Ascomycota</taxon>
        <taxon>Taphrinomycotina</taxon>
        <taxon>Pneumocystomycetes</taxon>
        <taxon>Pneumocystaceae</taxon>
        <taxon>Pneumocystis</taxon>
    </lineage>
</organism>
<dbReference type="GeneID" id="28940249"/>
<protein>
    <submittedName>
        <fullName evidence="2">Uncharacterized protein</fullName>
    </submittedName>
</protein>
<gene>
    <name evidence="2" type="ORF">T551_01731</name>
</gene>
<accession>A0A0W4ZQ14</accession>
<name>A0A0W4ZQ14_PNEJ7</name>
<evidence type="ECO:0000256" key="1">
    <source>
        <dbReference type="SAM" id="MobiDB-lite"/>
    </source>
</evidence>
<dbReference type="RefSeq" id="XP_018229739.1">
    <property type="nucleotide sequence ID" value="XM_018373994.1"/>
</dbReference>